<evidence type="ECO:0000256" key="9">
    <source>
        <dbReference type="ARBA" id="ARBA00023235"/>
    </source>
</evidence>
<organism evidence="14 15">
    <name type="scientific">Acidaminococcus intestini</name>
    <dbReference type="NCBI Taxonomy" id="187327"/>
    <lineage>
        <taxon>Bacteria</taxon>
        <taxon>Bacillati</taxon>
        <taxon>Bacillota</taxon>
        <taxon>Negativicutes</taxon>
        <taxon>Acidaminococcales</taxon>
        <taxon>Acidaminococcaceae</taxon>
        <taxon>Acidaminococcus</taxon>
    </lineage>
</organism>
<keyword evidence="4 12" id="KW-0547">Nucleotide-binding</keyword>
<dbReference type="SUPFAM" id="SSF48024">
    <property type="entry name" value="N-terminal domain of DnaB helicase"/>
    <property type="match status" value="1"/>
</dbReference>
<dbReference type="AlphaFoldDB" id="A0A943EL24"/>
<dbReference type="CDD" id="cd00984">
    <property type="entry name" value="DnaB_C"/>
    <property type="match status" value="1"/>
</dbReference>
<dbReference type="FunFam" id="3.40.50.300:FF:001761">
    <property type="entry name" value="Replicative DNA helicase"/>
    <property type="match status" value="1"/>
</dbReference>
<proteinExistence type="inferred from homology"/>
<keyword evidence="8 12" id="KW-0238">DNA-binding</keyword>
<evidence type="ECO:0000256" key="6">
    <source>
        <dbReference type="ARBA" id="ARBA00022806"/>
    </source>
</evidence>
<keyword evidence="5 12" id="KW-0378">Hydrolase</keyword>
<keyword evidence="3 12" id="KW-0235">DNA replication</keyword>
<dbReference type="SUPFAM" id="SSF52540">
    <property type="entry name" value="P-loop containing nucleoside triphosphate hydrolases"/>
    <property type="match status" value="1"/>
</dbReference>
<dbReference type="GO" id="GO:0006269">
    <property type="term" value="P:DNA replication, synthesis of primer"/>
    <property type="evidence" value="ECO:0007669"/>
    <property type="project" value="UniProtKB-UniRule"/>
</dbReference>
<dbReference type="PANTHER" id="PTHR30153:SF2">
    <property type="entry name" value="REPLICATIVE DNA HELICASE"/>
    <property type="match status" value="1"/>
</dbReference>
<dbReference type="GO" id="GO:0005829">
    <property type="term" value="C:cytosol"/>
    <property type="evidence" value="ECO:0007669"/>
    <property type="project" value="TreeGrafter"/>
</dbReference>
<evidence type="ECO:0000256" key="7">
    <source>
        <dbReference type="ARBA" id="ARBA00022840"/>
    </source>
</evidence>
<sequence length="451" mass="50287">MEDRIPPQNVEAEQSVLGAMLISREAIEKACEILREDDFYRQDDRIVFGAIKDLHERNEAVDLVTVIEELRKKGKLDAVGGSQTITNLSNAVPTAANVEYHAKIVEEKSLRRQLINAATSIAATGYEEDTDIAQTIDEAEQKILSVANRTQTGGIVKIRDIVRGAMERIEELYDSKEAFTGLPTGFTDFDKMTSGLQPSDLIIVAARPSMGKSSLVLNIAEHVGIKGHKSVIFFSLEMSKEQLVQRMLCSQAGIDASRLRIGQLQDQEWPNLIAAADRLSNASIMLDDTPGMTAMEMRSKARRWKAENGLDLIIVDYLQLMQGSSKRASDNRQQEMSEISRSLKGLARELNVPVIALSQLSRSVESRTSKRPMLSDLRESGALEQDADIVCFIYRDDYYNPDTEQKNVAELIVAKHRNGPVGTVNLFFQKDTTHFFDLTPEHLAQMADQQG</sequence>
<evidence type="ECO:0000256" key="1">
    <source>
        <dbReference type="ARBA" id="ARBA00008428"/>
    </source>
</evidence>
<dbReference type="GO" id="GO:0043139">
    <property type="term" value="F:5'-3' DNA helicase activity"/>
    <property type="evidence" value="ECO:0007669"/>
    <property type="project" value="UniProtKB-EC"/>
</dbReference>
<dbReference type="InterPro" id="IPR003593">
    <property type="entry name" value="AAA+_ATPase"/>
</dbReference>
<dbReference type="Proteomes" id="UP000754226">
    <property type="component" value="Unassembled WGS sequence"/>
</dbReference>
<evidence type="ECO:0000313" key="14">
    <source>
        <dbReference type="EMBL" id="MBS5519929.1"/>
    </source>
</evidence>
<dbReference type="NCBIfam" id="TIGR00665">
    <property type="entry name" value="DnaB"/>
    <property type="match status" value="1"/>
</dbReference>
<evidence type="ECO:0000256" key="11">
    <source>
        <dbReference type="NCBIfam" id="TIGR00665"/>
    </source>
</evidence>
<dbReference type="Gene3D" id="1.10.860.10">
    <property type="entry name" value="DNAb Helicase, Chain A"/>
    <property type="match status" value="1"/>
</dbReference>
<dbReference type="EC" id="5.6.2.3" evidence="11 12"/>
<dbReference type="InterPro" id="IPR007693">
    <property type="entry name" value="DNA_helicase_DnaB-like_N"/>
</dbReference>
<dbReference type="GO" id="GO:0003677">
    <property type="term" value="F:DNA binding"/>
    <property type="evidence" value="ECO:0007669"/>
    <property type="project" value="UniProtKB-UniRule"/>
</dbReference>
<gene>
    <name evidence="14" type="primary">dnaB</name>
    <name evidence="14" type="ORF">KHX13_06325</name>
</gene>
<dbReference type="Gene3D" id="3.40.50.300">
    <property type="entry name" value="P-loop containing nucleotide triphosphate hydrolases"/>
    <property type="match status" value="1"/>
</dbReference>
<comment type="similarity">
    <text evidence="1 12">Belongs to the helicase family. DnaB subfamily.</text>
</comment>
<keyword evidence="6 12" id="KW-0347">Helicase</keyword>
<evidence type="ECO:0000256" key="4">
    <source>
        <dbReference type="ARBA" id="ARBA00022741"/>
    </source>
</evidence>
<dbReference type="FunFam" id="1.10.860.10:FF:000001">
    <property type="entry name" value="Replicative DNA helicase"/>
    <property type="match status" value="1"/>
</dbReference>
<comment type="catalytic activity">
    <reaction evidence="10 12">
        <text>ATP + H2O = ADP + phosphate + H(+)</text>
        <dbReference type="Rhea" id="RHEA:13065"/>
        <dbReference type="ChEBI" id="CHEBI:15377"/>
        <dbReference type="ChEBI" id="CHEBI:15378"/>
        <dbReference type="ChEBI" id="CHEBI:30616"/>
        <dbReference type="ChEBI" id="CHEBI:43474"/>
        <dbReference type="ChEBI" id="CHEBI:456216"/>
        <dbReference type="EC" id="5.6.2.3"/>
    </reaction>
</comment>
<dbReference type="PANTHER" id="PTHR30153">
    <property type="entry name" value="REPLICATIVE DNA HELICASE DNAB"/>
    <property type="match status" value="1"/>
</dbReference>
<evidence type="ECO:0000313" key="15">
    <source>
        <dbReference type="Proteomes" id="UP000754226"/>
    </source>
</evidence>
<keyword evidence="7 12" id="KW-0067">ATP-binding</keyword>
<name>A0A943EL24_9FIRM</name>
<dbReference type="InterPro" id="IPR016136">
    <property type="entry name" value="DNA_helicase_N/primase_C"/>
</dbReference>
<dbReference type="Pfam" id="PF00772">
    <property type="entry name" value="DnaB"/>
    <property type="match status" value="1"/>
</dbReference>
<protein>
    <recommendedName>
        <fullName evidence="11 12">Replicative DNA helicase</fullName>
        <ecNumber evidence="11 12">5.6.2.3</ecNumber>
    </recommendedName>
</protein>
<dbReference type="SMART" id="SM00382">
    <property type="entry name" value="AAA"/>
    <property type="match status" value="1"/>
</dbReference>
<evidence type="ECO:0000256" key="8">
    <source>
        <dbReference type="ARBA" id="ARBA00023125"/>
    </source>
</evidence>
<keyword evidence="9" id="KW-0413">Isomerase</keyword>
<dbReference type="PROSITE" id="PS51199">
    <property type="entry name" value="SF4_HELICASE"/>
    <property type="match status" value="1"/>
</dbReference>
<dbReference type="InterPro" id="IPR007694">
    <property type="entry name" value="DNA_helicase_DnaB-like_C"/>
</dbReference>
<evidence type="ECO:0000256" key="5">
    <source>
        <dbReference type="ARBA" id="ARBA00022801"/>
    </source>
</evidence>
<comment type="function">
    <text evidence="12">The main replicative DNA helicase, it participates in initiation and elongation during chromosome replication. Travels ahead of the DNA replisome, separating dsDNA into templates for DNA synthesis. A processive ATP-dependent 5'-3' DNA helicase it has DNA-dependent ATPase activity.</text>
</comment>
<comment type="caution">
    <text evidence="14">The sequence shown here is derived from an EMBL/GenBank/DDBJ whole genome shotgun (WGS) entry which is preliminary data.</text>
</comment>
<reference evidence="14" key="1">
    <citation type="submission" date="2021-02" db="EMBL/GenBank/DDBJ databases">
        <title>Infant gut strain persistence is associated with maternal origin, phylogeny, and functional potential including surface adhesion and iron acquisition.</title>
        <authorList>
            <person name="Lou Y.C."/>
        </authorList>
    </citation>
    <scope>NUCLEOTIDE SEQUENCE</scope>
    <source>
        <strain evidence="14">L3_106_000M1_dasL3_106_000M1_concoct_15</strain>
    </source>
</reference>
<keyword evidence="2 12" id="KW-0639">Primosome</keyword>
<evidence type="ECO:0000256" key="3">
    <source>
        <dbReference type="ARBA" id="ARBA00022705"/>
    </source>
</evidence>
<dbReference type="GO" id="GO:0005524">
    <property type="term" value="F:ATP binding"/>
    <property type="evidence" value="ECO:0007669"/>
    <property type="project" value="UniProtKB-UniRule"/>
</dbReference>
<dbReference type="Pfam" id="PF03796">
    <property type="entry name" value="DnaB_C"/>
    <property type="match status" value="1"/>
</dbReference>
<dbReference type="InterPro" id="IPR027417">
    <property type="entry name" value="P-loop_NTPase"/>
</dbReference>
<accession>A0A943EL24</accession>
<evidence type="ECO:0000256" key="10">
    <source>
        <dbReference type="ARBA" id="ARBA00048954"/>
    </source>
</evidence>
<dbReference type="EMBL" id="JAGZCZ010000006">
    <property type="protein sequence ID" value="MBS5519929.1"/>
    <property type="molecule type" value="Genomic_DNA"/>
</dbReference>
<dbReference type="InterPro" id="IPR036185">
    <property type="entry name" value="DNA_heli_DnaB-like_N_sf"/>
</dbReference>
<dbReference type="InterPro" id="IPR007692">
    <property type="entry name" value="DNA_helicase_DnaB"/>
</dbReference>
<evidence type="ECO:0000259" key="13">
    <source>
        <dbReference type="PROSITE" id="PS51199"/>
    </source>
</evidence>
<dbReference type="NCBIfam" id="NF004384">
    <property type="entry name" value="PRK05748.1"/>
    <property type="match status" value="1"/>
</dbReference>
<feature type="domain" description="SF4 helicase" evidence="13">
    <location>
        <begin position="175"/>
        <end position="442"/>
    </location>
</feature>
<dbReference type="GO" id="GO:1990077">
    <property type="term" value="C:primosome complex"/>
    <property type="evidence" value="ECO:0007669"/>
    <property type="project" value="UniProtKB-UniRule"/>
</dbReference>
<evidence type="ECO:0000256" key="2">
    <source>
        <dbReference type="ARBA" id="ARBA00022515"/>
    </source>
</evidence>
<evidence type="ECO:0000256" key="12">
    <source>
        <dbReference type="RuleBase" id="RU362085"/>
    </source>
</evidence>
<dbReference type="GO" id="GO:0016787">
    <property type="term" value="F:hydrolase activity"/>
    <property type="evidence" value="ECO:0007669"/>
    <property type="project" value="UniProtKB-KW"/>
</dbReference>